<evidence type="ECO:0000313" key="4">
    <source>
        <dbReference type="Proteomes" id="UP000668214"/>
    </source>
</evidence>
<feature type="non-terminal residue" evidence="3">
    <location>
        <position position="197"/>
    </location>
</feature>
<dbReference type="InterPro" id="IPR016197">
    <property type="entry name" value="Chromo-like_dom_sf"/>
</dbReference>
<dbReference type="PANTHER" id="PTHR46585">
    <property type="entry name" value="INTEGRASE CORE DOMAIN CONTAINING PROTEIN"/>
    <property type="match status" value="1"/>
</dbReference>
<reference evidence="3" key="1">
    <citation type="submission" date="2020-02" db="EMBL/GenBank/DDBJ databases">
        <title>Relaxed selection underlies rapid genomic changes in the transitions from sociality to social parasitism in ants.</title>
        <authorList>
            <person name="Bi X."/>
        </authorList>
    </citation>
    <scope>NUCLEOTIDE SEQUENCE</scope>
    <source>
        <strain evidence="3">BGI-DK2014c</strain>
        <tissue evidence="3">Whole body</tissue>
    </source>
</reference>
<feature type="domain" description="Chromo" evidence="1">
    <location>
        <begin position="163"/>
        <end position="197"/>
    </location>
</feature>
<protein>
    <submittedName>
        <fullName evidence="3">YMD3 protein</fullName>
    </submittedName>
</protein>
<sequence>WAEPLKAKSGNEATKAIAKITRDDGRYPKNLHIDRGKEFYNSDVQKLLEKHNINYYSTYSAIKASVVERFNRTLKNNMLLTIYNRVNIATSAQYKVDDSVCVSKFKTVFDKGYTPNWSTEVFKIIKVQQINPVTHLLEDSRGESIAGGFYEYELHSVANPDVYLVEKVLCKRGNEVYVKWLGFDNSHNSWIHKGKVL</sequence>
<dbReference type="PANTHER" id="PTHR46585:SF1">
    <property type="entry name" value="CHROMO DOMAIN-CONTAINING PROTEIN"/>
    <property type="match status" value="1"/>
</dbReference>
<evidence type="ECO:0000259" key="1">
    <source>
        <dbReference type="PROSITE" id="PS50013"/>
    </source>
</evidence>
<evidence type="ECO:0000313" key="3">
    <source>
        <dbReference type="EMBL" id="KAG5319049.1"/>
    </source>
</evidence>
<dbReference type="AlphaFoldDB" id="A0A836F715"/>
<dbReference type="Gene3D" id="3.30.420.10">
    <property type="entry name" value="Ribonuclease H-like superfamily/Ribonuclease H"/>
    <property type="match status" value="1"/>
</dbReference>
<dbReference type="InterPro" id="IPR012337">
    <property type="entry name" value="RNaseH-like_sf"/>
</dbReference>
<dbReference type="SUPFAM" id="SSF53098">
    <property type="entry name" value="Ribonuclease H-like"/>
    <property type="match status" value="1"/>
</dbReference>
<proteinExistence type="predicted"/>
<dbReference type="InterPro" id="IPR036397">
    <property type="entry name" value="RNaseH_sf"/>
</dbReference>
<evidence type="ECO:0000259" key="2">
    <source>
        <dbReference type="PROSITE" id="PS50994"/>
    </source>
</evidence>
<dbReference type="CDD" id="cd00024">
    <property type="entry name" value="CD_CSD"/>
    <property type="match status" value="1"/>
</dbReference>
<dbReference type="SUPFAM" id="SSF54160">
    <property type="entry name" value="Chromo domain-like"/>
    <property type="match status" value="1"/>
</dbReference>
<accession>A0A836F715</accession>
<dbReference type="PROSITE" id="PS50994">
    <property type="entry name" value="INTEGRASE"/>
    <property type="match status" value="1"/>
</dbReference>
<keyword evidence="4" id="KW-1185">Reference proteome</keyword>
<dbReference type="Proteomes" id="UP000668214">
    <property type="component" value="Unassembled WGS sequence"/>
</dbReference>
<comment type="caution">
    <text evidence="3">The sequence shown here is derived from an EMBL/GenBank/DDBJ whole genome shotgun (WGS) entry which is preliminary data.</text>
</comment>
<dbReference type="EMBL" id="JAANIA010001755">
    <property type="protein sequence ID" value="KAG5319049.1"/>
    <property type="molecule type" value="Genomic_DNA"/>
</dbReference>
<dbReference type="GO" id="GO:0005694">
    <property type="term" value="C:chromosome"/>
    <property type="evidence" value="ECO:0007669"/>
    <property type="project" value="UniProtKB-ARBA"/>
</dbReference>
<feature type="domain" description="Integrase catalytic" evidence="2">
    <location>
        <begin position="1"/>
        <end position="76"/>
    </location>
</feature>
<dbReference type="InterPro" id="IPR001584">
    <property type="entry name" value="Integrase_cat-core"/>
</dbReference>
<gene>
    <name evidence="3" type="primary">F54h12.3_7</name>
    <name evidence="3" type="ORF">G6Z78_0006426</name>
</gene>
<dbReference type="InterPro" id="IPR000953">
    <property type="entry name" value="Chromo/chromo_shadow_dom"/>
</dbReference>
<dbReference type="GO" id="GO:0015074">
    <property type="term" value="P:DNA integration"/>
    <property type="evidence" value="ECO:0007669"/>
    <property type="project" value="InterPro"/>
</dbReference>
<feature type="non-terminal residue" evidence="3">
    <location>
        <position position="1"/>
    </location>
</feature>
<dbReference type="PROSITE" id="PS50013">
    <property type="entry name" value="CHROMO_2"/>
    <property type="match status" value="1"/>
</dbReference>
<organism evidence="3 4">
    <name type="scientific">Pseudoatta argentina</name>
    <dbReference type="NCBI Taxonomy" id="621737"/>
    <lineage>
        <taxon>Eukaryota</taxon>
        <taxon>Metazoa</taxon>
        <taxon>Ecdysozoa</taxon>
        <taxon>Arthropoda</taxon>
        <taxon>Hexapoda</taxon>
        <taxon>Insecta</taxon>
        <taxon>Pterygota</taxon>
        <taxon>Neoptera</taxon>
        <taxon>Endopterygota</taxon>
        <taxon>Hymenoptera</taxon>
        <taxon>Apocrita</taxon>
        <taxon>Aculeata</taxon>
        <taxon>Formicoidea</taxon>
        <taxon>Formicidae</taxon>
        <taxon>Myrmicinae</taxon>
        <taxon>Pseudoatta</taxon>
    </lineage>
</organism>
<name>A0A836F715_9HYME</name>
<dbReference type="GO" id="GO:0003676">
    <property type="term" value="F:nucleic acid binding"/>
    <property type="evidence" value="ECO:0007669"/>
    <property type="project" value="InterPro"/>
</dbReference>